<gene>
    <name evidence="2" type="ORF">ASPWEDRAFT_239330</name>
</gene>
<sequence length="269" mass="30436">MTALNPFRKHDSRKPLHARWGDVAISAPTEGSWSQYNNPHQSSHRKLGYGPGFVPDCSPRSRQSSDEDETTSTDTTPSSRRNSFSISTLNPRRLSMRLGPRSKAAAPDTHHDEDDRLRHFADQRSEFAYKPIRQDYLNEVAEKTTAQHHDRRASRFRYIPASTRYNEELGSLPPRSPSVSSRGSSRKYSVEVEPVHGHEYGSGYYDDENDYCDDYRSSSRSSHKNSFDPRRASGIQGGRVVVANPAVGRKKASSRLTMTMVPDAEDLYE</sequence>
<feature type="compositionally biased region" description="Low complexity" evidence="1">
    <location>
        <begin position="169"/>
        <end position="183"/>
    </location>
</feature>
<feature type="region of interest" description="Disordered" evidence="1">
    <location>
        <begin position="29"/>
        <end position="119"/>
    </location>
</feature>
<feature type="region of interest" description="Disordered" evidence="1">
    <location>
        <begin position="167"/>
        <end position="269"/>
    </location>
</feature>
<evidence type="ECO:0000256" key="1">
    <source>
        <dbReference type="SAM" id="MobiDB-lite"/>
    </source>
</evidence>
<dbReference type="EMBL" id="KV878209">
    <property type="protein sequence ID" value="OJJ40995.1"/>
    <property type="molecule type" value="Genomic_DNA"/>
</dbReference>
<reference evidence="3" key="1">
    <citation type="journal article" date="2017" name="Genome Biol.">
        <title>Comparative genomics reveals high biological diversity and specific adaptations in the industrially and medically important fungal genus Aspergillus.</title>
        <authorList>
            <person name="de Vries R.P."/>
            <person name="Riley R."/>
            <person name="Wiebenga A."/>
            <person name="Aguilar-Osorio G."/>
            <person name="Amillis S."/>
            <person name="Uchima C.A."/>
            <person name="Anderluh G."/>
            <person name="Asadollahi M."/>
            <person name="Askin M."/>
            <person name="Barry K."/>
            <person name="Battaglia E."/>
            <person name="Bayram O."/>
            <person name="Benocci T."/>
            <person name="Braus-Stromeyer S.A."/>
            <person name="Caldana C."/>
            <person name="Canovas D."/>
            <person name="Cerqueira G.C."/>
            <person name="Chen F."/>
            <person name="Chen W."/>
            <person name="Choi C."/>
            <person name="Clum A."/>
            <person name="Dos Santos R.A."/>
            <person name="Damasio A.R."/>
            <person name="Diallinas G."/>
            <person name="Emri T."/>
            <person name="Fekete E."/>
            <person name="Flipphi M."/>
            <person name="Freyberg S."/>
            <person name="Gallo A."/>
            <person name="Gournas C."/>
            <person name="Habgood R."/>
            <person name="Hainaut M."/>
            <person name="Harispe M.L."/>
            <person name="Henrissat B."/>
            <person name="Hilden K.S."/>
            <person name="Hope R."/>
            <person name="Hossain A."/>
            <person name="Karabika E."/>
            <person name="Karaffa L."/>
            <person name="Karanyi Z."/>
            <person name="Krasevec N."/>
            <person name="Kuo A."/>
            <person name="Kusch H."/>
            <person name="LaButti K."/>
            <person name="Lagendijk E.L."/>
            <person name="Lapidus A."/>
            <person name="Levasseur A."/>
            <person name="Lindquist E."/>
            <person name="Lipzen A."/>
            <person name="Logrieco A.F."/>
            <person name="MacCabe A."/>
            <person name="Maekelae M.R."/>
            <person name="Malavazi I."/>
            <person name="Melin P."/>
            <person name="Meyer V."/>
            <person name="Mielnichuk N."/>
            <person name="Miskei M."/>
            <person name="Molnar A.P."/>
            <person name="Mule G."/>
            <person name="Ngan C.Y."/>
            <person name="Orejas M."/>
            <person name="Orosz E."/>
            <person name="Ouedraogo J.P."/>
            <person name="Overkamp K.M."/>
            <person name="Park H.-S."/>
            <person name="Perrone G."/>
            <person name="Piumi F."/>
            <person name="Punt P.J."/>
            <person name="Ram A.F."/>
            <person name="Ramon A."/>
            <person name="Rauscher S."/>
            <person name="Record E."/>
            <person name="Riano-Pachon D.M."/>
            <person name="Robert V."/>
            <person name="Roehrig J."/>
            <person name="Ruller R."/>
            <person name="Salamov A."/>
            <person name="Salih N.S."/>
            <person name="Samson R.A."/>
            <person name="Sandor E."/>
            <person name="Sanguinetti M."/>
            <person name="Schuetze T."/>
            <person name="Sepcic K."/>
            <person name="Shelest E."/>
            <person name="Sherlock G."/>
            <person name="Sophianopoulou V."/>
            <person name="Squina F.M."/>
            <person name="Sun H."/>
            <person name="Susca A."/>
            <person name="Todd R.B."/>
            <person name="Tsang A."/>
            <person name="Unkles S.E."/>
            <person name="van de Wiele N."/>
            <person name="van Rossen-Uffink D."/>
            <person name="Oliveira J.V."/>
            <person name="Vesth T.C."/>
            <person name="Visser J."/>
            <person name="Yu J.-H."/>
            <person name="Zhou M."/>
            <person name="Andersen M.R."/>
            <person name="Archer D.B."/>
            <person name="Baker S.E."/>
            <person name="Benoit I."/>
            <person name="Brakhage A.A."/>
            <person name="Braus G.H."/>
            <person name="Fischer R."/>
            <person name="Frisvad J.C."/>
            <person name="Goldman G.H."/>
            <person name="Houbraken J."/>
            <person name="Oakley B."/>
            <person name="Pocsi I."/>
            <person name="Scazzocchio C."/>
            <person name="Seiboth B."/>
            <person name="vanKuyk P.A."/>
            <person name="Wortman J."/>
            <person name="Dyer P.S."/>
            <person name="Grigoriev I.V."/>
        </authorList>
    </citation>
    <scope>NUCLEOTIDE SEQUENCE [LARGE SCALE GENOMIC DNA]</scope>
    <source>
        <strain evidence="3">DTO 134E9</strain>
    </source>
</reference>
<feature type="compositionally biased region" description="Polar residues" evidence="1">
    <location>
        <begin position="80"/>
        <end position="90"/>
    </location>
</feature>
<dbReference type="GeneID" id="63748392"/>
<dbReference type="Proteomes" id="UP000184383">
    <property type="component" value="Unassembled WGS sequence"/>
</dbReference>
<name>A0A1L9S1G9_ASPWE</name>
<evidence type="ECO:0000313" key="2">
    <source>
        <dbReference type="EMBL" id="OJJ40995.1"/>
    </source>
</evidence>
<keyword evidence="3" id="KW-1185">Reference proteome</keyword>
<dbReference type="AlphaFoldDB" id="A0A1L9S1G9"/>
<accession>A0A1L9S1G9</accession>
<dbReference type="RefSeq" id="XP_040694671.1">
    <property type="nucleotide sequence ID" value="XM_040832544.1"/>
</dbReference>
<proteinExistence type="predicted"/>
<feature type="compositionally biased region" description="Basic and acidic residues" evidence="1">
    <location>
        <begin position="108"/>
        <end position="119"/>
    </location>
</feature>
<feature type="compositionally biased region" description="Polar residues" evidence="1">
    <location>
        <begin position="29"/>
        <end position="41"/>
    </location>
</feature>
<evidence type="ECO:0000313" key="3">
    <source>
        <dbReference type="Proteomes" id="UP000184383"/>
    </source>
</evidence>
<dbReference type="VEuPathDB" id="FungiDB:ASPWEDRAFT_239330"/>
<dbReference type="OrthoDB" id="4148828at2759"/>
<feature type="compositionally biased region" description="Basic and acidic residues" evidence="1">
    <location>
        <begin position="188"/>
        <end position="199"/>
    </location>
</feature>
<organism evidence="2 3">
    <name type="scientific">Aspergillus wentii DTO 134E9</name>
    <dbReference type="NCBI Taxonomy" id="1073089"/>
    <lineage>
        <taxon>Eukaryota</taxon>
        <taxon>Fungi</taxon>
        <taxon>Dikarya</taxon>
        <taxon>Ascomycota</taxon>
        <taxon>Pezizomycotina</taxon>
        <taxon>Eurotiomycetes</taxon>
        <taxon>Eurotiomycetidae</taxon>
        <taxon>Eurotiales</taxon>
        <taxon>Aspergillaceae</taxon>
        <taxon>Aspergillus</taxon>
        <taxon>Aspergillus subgen. Cremei</taxon>
    </lineage>
</organism>
<protein>
    <submittedName>
        <fullName evidence="2">Uncharacterized protein</fullName>
    </submittedName>
</protein>